<keyword evidence="8" id="KW-1185">Reference proteome</keyword>
<feature type="chain" id="PRO_5042491729" evidence="5">
    <location>
        <begin position="22"/>
        <end position="438"/>
    </location>
</feature>
<feature type="domain" description="Carbohydrate-binding/sugar hydrolysis" evidence="6">
    <location>
        <begin position="48"/>
        <end position="184"/>
    </location>
</feature>
<evidence type="ECO:0000259" key="6">
    <source>
        <dbReference type="SMART" id="SM00722"/>
    </source>
</evidence>
<dbReference type="SUPFAM" id="SSF51126">
    <property type="entry name" value="Pectin lyase-like"/>
    <property type="match status" value="1"/>
</dbReference>
<dbReference type="InterPro" id="IPR022441">
    <property type="entry name" value="Para_beta_helix_rpt-2"/>
</dbReference>
<gene>
    <name evidence="7" type="ORF">J2S13_001944</name>
</gene>
<dbReference type="InterPro" id="IPR007742">
    <property type="entry name" value="NosD_dom"/>
</dbReference>
<dbReference type="SMART" id="SM00722">
    <property type="entry name" value="CASH"/>
    <property type="match status" value="1"/>
</dbReference>
<dbReference type="AlphaFoldDB" id="A0AAJ1T5C5"/>
<name>A0AAJ1T5C5_9BACI</name>
<keyword evidence="4" id="KW-1133">Transmembrane helix</keyword>
<feature type="transmembrane region" description="Helical" evidence="4">
    <location>
        <begin position="412"/>
        <end position="430"/>
    </location>
</feature>
<dbReference type="Gene3D" id="2.160.20.10">
    <property type="entry name" value="Single-stranded right-handed beta-helix, Pectin lyase-like"/>
    <property type="match status" value="2"/>
</dbReference>
<accession>A0AAJ1T5C5</accession>
<evidence type="ECO:0000313" key="7">
    <source>
        <dbReference type="EMBL" id="MDQ0215526.1"/>
    </source>
</evidence>
<dbReference type="PANTHER" id="PTHR22990">
    <property type="entry name" value="F-BOX ONLY PROTEIN"/>
    <property type="match status" value="1"/>
</dbReference>
<dbReference type="PANTHER" id="PTHR22990:SF15">
    <property type="entry name" value="F-BOX ONLY PROTEIN 10"/>
    <property type="match status" value="1"/>
</dbReference>
<feature type="signal peptide" evidence="5">
    <location>
        <begin position="1"/>
        <end position="21"/>
    </location>
</feature>
<comment type="caution">
    <text evidence="7">The sequence shown here is derived from an EMBL/GenBank/DDBJ whole genome shotgun (WGS) entry which is preliminary data.</text>
</comment>
<dbReference type="NCBIfam" id="TIGR03804">
    <property type="entry name" value="para_beta_helix"/>
    <property type="match status" value="2"/>
</dbReference>
<dbReference type="SMART" id="SM00710">
    <property type="entry name" value="PbH1"/>
    <property type="match status" value="10"/>
</dbReference>
<keyword evidence="4" id="KW-0812">Transmembrane</keyword>
<evidence type="ECO:0000256" key="1">
    <source>
        <dbReference type="ARBA" id="ARBA00004906"/>
    </source>
</evidence>
<reference evidence="7" key="1">
    <citation type="submission" date="2023-07" db="EMBL/GenBank/DDBJ databases">
        <title>Genomic Encyclopedia of Type Strains, Phase IV (KMG-IV): sequencing the most valuable type-strain genomes for metagenomic binning, comparative biology and taxonomic classification.</title>
        <authorList>
            <person name="Goeker M."/>
        </authorList>
    </citation>
    <scope>NUCLEOTIDE SEQUENCE</scope>
    <source>
        <strain evidence="7">DSM 23947</strain>
    </source>
</reference>
<dbReference type="Proteomes" id="UP001237207">
    <property type="component" value="Unassembled WGS sequence"/>
</dbReference>
<dbReference type="NCBIfam" id="TIGR04247">
    <property type="entry name" value="NosD_copper_fam"/>
    <property type="match status" value="1"/>
</dbReference>
<dbReference type="InterPro" id="IPR011050">
    <property type="entry name" value="Pectin_lyase_fold/virulence"/>
</dbReference>
<evidence type="ECO:0000256" key="4">
    <source>
        <dbReference type="SAM" id="Phobius"/>
    </source>
</evidence>
<sequence length="438" mass="49533">MKKWVLFIVIFTCFFPYPTKAETVIHIPKGHSIQEAIDNSPSGSVIKVEKGTYKESLTITKPIQLKAEGKVVIDGNHQGHVIHIKANDVKLEGFTIIHSNKNAKDAGIFLDQVEKTSIKNNHLQQVYYGIYVNGGHDHHIKNNTITSLHEHFSKRGNGIHLLGTTGNVIENNKMTMVQDGVYFDEANENQITQNQVTGSRYALHFMFSKDNSVTKNRLNENINGLMIMNSEKLIIQHNQLSKNLNYRGYGALIFDSDDVVMRNNNVTYNHTGISLQDARNVKVLQNTIAGNFIGLEVRGESKDNLISNNQFVGNIMQNKISTEGVYLDNGQIGNYWDDQHSYDLDGNGIGDLPYQTNSGYERLLEKYPHYQFYFESPAMNLWHSVEKMFPTIAKSTGLDRYPLTDSSGKGNFGMGTIIVLSVFSVILLFLQWKRRVHS</sequence>
<dbReference type="EMBL" id="JAUSUC010000021">
    <property type="protein sequence ID" value="MDQ0215526.1"/>
    <property type="molecule type" value="Genomic_DNA"/>
</dbReference>
<dbReference type="InterPro" id="IPR012334">
    <property type="entry name" value="Pectin_lyas_fold"/>
</dbReference>
<evidence type="ECO:0000256" key="2">
    <source>
        <dbReference type="ARBA" id="ARBA00022737"/>
    </source>
</evidence>
<evidence type="ECO:0000256" key="3">
    <source>
        <dbReference type="ARBA" id="ARBA00022786"/>
    </source>
</evidence>
<evidence type="ECO:0000256" key="5">
    <source>
        <dbReference type="SAM" id="SignalP"/>
    </source>
</evidence>
<dbReference type="InterPro" id="IPR026464">
    <property type="entry name" value="NosD_copper_fam"/>
</dbReference>
<keyword evidence="2" id="KW-0677">Repeat</keyword>
<dbReference type="RefSeq" id="WP_307257530.1">
    <property type="nucleotide sequence ID" value="NZ_JAUSUC010000021.1"/>
</dbReference>
<keyword evidence="3" id="KW-0833">Ubl conjugation pathway</keyword>
<proteinExistence type="predicted"/>
<dbReference type="Pfam" id="PF05048">
    <property type="entry name" value="NosD"/>
    <property type="match status" value="1"/>
</dbReference>
<dbReference type="InterPro" id="IPR006626">
    <property type="entry name" value="PbH1"/>
</dbReference>
<comment type="pathway">
    <text evidence="1">Protein modification; protein ubiquitination.</text>
</comment>
<protein>
    <submittedName>
        <fullName evidence="7">Nitrous oxidase accessory protein</fullName>
    </submittedName>
</protein>
<keyword evidence="5" id="KW-0732">Signal</keyword>
<dbReference type="InterPro" id="IPR051550">
    <property type="entry name" value="SCF-Subunits/Alg-Epimerases"/>
</dbReference>
<dbReference type="InterPro" id="IPR006633">
    <property type="entry name" value="Carb-bd_sugar_hydrolysis-dom"/>
</dbReference>
<organism evidence="7 8">
    <name type="scientific">Oikeobacillus pervagus</name>
    <dbReference type="NCBI Taxonomy" id="1325931"/>
    <lineage>
        <taxon>Bacteria</taxon>
        <taxon>Bacillati</taxon>
        <taxon>Bacillota</taxon>
        <taxon>Bacilli</taxon>
        <taxon>Bacillales</taxon>
        <taxon>Bacillaceae</taxon>
        <taxon>Oikeobacillus</taxon>
    </lineage>
</organism>
<keyword evidence="4" id="KW-0472">Membrane</keyword>
<evidence type="ECO:0000313" key="8">
    <source>
        <dbReference type="Proteomes" id="UP001237207"/>
    </source>
</evidence>